<evidence type="ECO:0000313" key="4">
    <source>
        <dbReference type="Proteomes" id="UP000714618"/>
    </source>
</evidence>
<comment type="caution">
    <text evidence="3">The sequence shown here is derived from an EMBL/GenBank/DDBJ whole genome shotgun (WGS) entry which is preliminary data.</text>
</comment>
<proteinExistence type="predicted"/>
<dbReference type="Proteomes" id="UP000714618">
    <property type="component" value="Unassembled WGS sequence"/>
</dbReference>
<keyword evidence="4" id="KW-1185">Reference proteome</keyword>
<dbReference type="Gene3D" id="2.70.50.70">
    <property type="match status" value="1"/>
</dbReference>
<feature type="compositionally biased region" description="Polar residues" evidence="1">
    <location>
        <begin position="298"/>
        <end position="312"/>
    </location>
</feature>
<keyword evidence="2" id="KW-0732">Signal</keyword>
<evidence type="ECO:0000256" key="2">
    <source>
        <dbReference type="SAM" id="SignalP"/>
    </source>
</evidence>
<feature type="signal peptide" evidence="2">
    <location>
        <begin position="1"/>
        <end position="25"/>
    </location>
</feature>
<sequence>MPGSKSTRSVLVTGALLSLASQALGHMEMSWPYPLRSKYNPANSYNIIDYSMTSPLVADGSNFPCKGYQNDRPFVPVITYSAGSTYNMTVAGSATHGGGSCQLSLSYDNGATFRVIKSMIGGCPLTSTYDFTIPSYAPDGNALFAWTWQNEQGNREYYMNCATVSIEGSSASKRDTESFEALPFIWKANLPGINTCTTVEGEDPVYPMPGPDVLYGGKMTSASPADSQPGVCDAPTPFGQTYKFLGDTPKPQTATVGGGSGSSPSTAQTAAASSSTQVPTTLKTTAKTSATSVKQSTLSAVPAQSSVSKNTASTSLTLSSIHNVGKTSAVSTPLPSPSSSGSDSGDCPSDVTLTVYTTAGATAKTSVISASGAASSASASAAASSAPIDPSTEYATADLSTYLPCVPGTYICTSANTWVTCDSTMYSNGQTSWVYRAPRSLDNGATCVPSFSPYSSSTKQYAQQADSPAGFYRDDRIAYPSGQGACPENGDLQCVGTGGFNMCNDLVWFGMGGTAAGVQCEDNVLVATS</sequence>
<evidence type="ECO:0000313" key="3">
    <source>
        <dbReference type="EMBL" id="CAD0100491.1"/>
    </source>
</evidence>
<dbReference type="PANTHER" id="PTHR36182:SF1">
    <property type="entry name" value="PROTEIN, PUTATIVE (AFU_ORTHOLOGUE AFUA_6G10930)-RELATED"/>
    <property type="match status" value="1"/>
</dbReference>
<evidence type="ECO:0000256" key="1">
    <source>
        <dbReference type="SAM" id="MobiDB-lite"/>
    </source>
</evidence>
<dbReference type="OrthoDB" id="2342176at2759"/>
<accession>A0A9N8K8C7</accession>
<protein>
    <recommendedName>
        <fullName evidence="5">Lytic polysaccharide monooxygenase</fullName>
    </recommendedName>
</protein>
<dbReference type="EMBL" id="CAIJEO010000012">
    <property type="protein sequence ID" value="CAD0100491.1"/>
    <property type="molecule type" value="Genomic_DNA"/>
</dbReference>
<dbReference type="AlphaFoldDB" id="A0A9N8K8C7"/>
<gene>
    <name evidence="3" type="ORF">AWRI4233_LOCUS9316</name>
</gene>
<feature type="compositionally biased region" description="Low complexity" evidence="1">
    <location>
        <begin position="262"/>
        <end position="297"/>
    </location>
</feature>
<reference evidence="3" key="1">
    <citation type="submission" date="2020-06" db="EMBL/GenBank/DDBJ databases">
        <authorList>
            <person name="Onetto C."/>
        </authorList>
    </citation>
    <scope>NUCLEOTIDE SEQUENCE</scope>
</reference>
<organism evidence="3 4">
    <name type="scientific">Aureobasidium mustum</name>
    <dbReference type="NCBI Taxonomy" id="2773714"/>
    <lineage>
        <taxon>Eukaryota</taxon>
        <taxon>Fungi</taxon>
        <taxon>Dikarya</taxon>
        <taxon>Ascomycota</taxon>
        <taxon>Pezizomycotina</taxon>
        <taxon>Dothideomycetes</taxon>
        <taxon>Dothideomycetidae</taxon>
        <taxon>Dothideales</taxon>
        <taxon>Saccotheciaceae</taxon>
        <taxon>Aureobasidium</taxon>
    </lineage>
</organism>
<name>A0A9N8K8C7_9PEZI</name>
<feature type="chain" id="PRO_5040474966" description="Lytic polysaccharide monooxygenase" evidence="2">
    <location>
        <begin position="26"/>
        <end position="529"/>
    </location>
</feature>
<evidence type="ECO:0008006" key="5">
    <source>
        <dbReference type="Google" id="ProtNLM"/>
    </source>
</evidence>
<feature type="compositionally biased region" description="Low complexity" evidence="1">
    <location>
        <begin position="337"/>
        <end position="347"/>
    </location>
</feature>
<feature type="region of interest" description="Disordered" evidence="1">
    <location>
        <begin position="245"/>
        <end position="312"/>
    </location>
</feature>
<feature type="region of interest" description="Disordered" evidence="1">
    <location>
        <begin position="326"/>
        <end position="347"/>
    </location>
</feature>
<dbReference type="PANTHER" id="PTHR36182">
    <property type="entry name" value="PROTEIN, PUTATIVE (AFU_ORTHOLOGUE AFUA_6G10930)-RELATED"/>
    <property type="match status" value="1"/>
</dbReference>